<protein>
    <submittedName>
        <fullName evidence="2">Uncharacterized protein</fullName>
    </submittedName>
</protein>
<dbReference type="AlphaFoldDB" id="A0A9X2TKN2"/>
<feature type="region of interest" description="Disordered" evidence="1">
    <location>
        <begin position="55"/>
        <end position="81"/>
    </location>
</feature>
<name>A0A9X2TKN2_9BACT</name>
<evidence type="ECO:0000313" key="3">
    <source>
        <dbReference type="Proteomes" id="UP001155057"/>
    </source>
</evidence>
<proteinExistence type="predicted"/>
<organism evidence="2 3">
    <name type="scientific">Salinibacter ruber</name>
    <dbReference type="NCBI Taxonomy" id="146919"/>
    <lineage>
        <taxon>Bacteria</taxon>
        <taxon>Pseudomonadati</taxon>
        <taxon>Rhodothermota</taxon>
        <taxon>Rhodothermia</taxon>
        <taxon>Rhodothermales</taxon>
        <taxon>Salinibacteraceae</taxon>
        <taxon>Salinibacter</taxon>
    </lineage>
</organism>
<dbReference type="RefSeq" id="WP_259124575.1">
    <property type="nucleotide sequence ID" value="NZ_JANUAE010000019.1"/>
</dbReference>
<accession>A0A9X2TKN2</accession>
<evidence type="ECO:0000313" key="2">
    <source>
        <dbReference type="EMBL" id="MCS3711869.1"/>
    </source>
</evidence>
<comment type="caution">
    <text evidence="2">The sequence shown here is derived from an EMBL/GenBank/DDBJ whole genome shotgun (WGS) entry which is preliminary data.</text>
</comment>
<reference evidence="2" key="1">
    <citation type="submission" date="2022-08" db="EMBL/GenBank/DDBJ databases">
        <title>Genomic Encyclopedia of Type Strains, Phase V (KMG-V): Genome sequencing to study the core and pangenomes of soil and plant-associated prokaryotes.</title>
        <authorList>
            <person name="Whitman W."/>
        </authorList>
    </citation>
    <scope>NUCLEOTIDE SEQUENCE</scope>
    <source>
        <strain evidence="2">SP3049</strain>
    </source>
</reference>
<sequence length="106" mass="12531">MCTHYVETVNKNIRSFLKDKTRCIDVRLESAKEDFRTFWERIDAHGHLDRALKEWDEKHNASDPAENPEKPNVNRGEVLKRAPVPVRAARKVRRVIQKLPEFVRRA</sequence>
<dbReference type="Proteomes" id="UP001155057">
    <property type="component" value="Unassembled WGS sequence"/>
</dbReference>
<gene>
    <name evidence="2" type="ORF">GGP61_003504</name>
</gene>
<dbReference type="EMBL" id="JANUAE010000019">
    <property type="protein sequence ID" value="MCS3711869.1"/>
    <property type="molecule type" value="Genomic_DNA"/>
</dbReference>
<evidence type="ECO:0000256" key="1">
    <source>
        <dbReference type="SAM" id="MobiDB-lite"/>
    </source>
</evidence>